<comment type="caution">
    <text evidence="2">The sequence shown here is derived from an EMBL/GenBank/DDBJ whole genome shotgun (WGS) entry which is preliminary data.</text>
</comment>
<organism evidence="2">
    <name type="scientific">marine sediment metagenome</name>
    <dbReference type="NCBI Taxonomy" id="412755"/>
    <lineage>
        <taxon>unclassified sequences</taxon>
        <taxon>metagenomes</taxon>
        <taxon>ecological metagenomes</taxon>
    </lineage>
</organism>
<dbReference type="AlphaFoldDB" id="A0A0F9FHJ2"/>
<reference evidence="2" key="1">
    <citation type="journal article" date="2015" name="Nature">
        <title>Complex archaea that bridge the gap between prokaryotes and eukaryotes.</title>
        <authorList>
            <person name="Spang A."/>
            <person name="Saw J.H."/>
            <person name="Jorgensen S.L."/>
            <person name="Zaremba-Niedzwiedzka K."/>
            <person name="Martijn J."/>
            <person name="Lind A.E."/>
            <person name="van Eijk R."/>
            <person name="Schleper C."/>
            <person name="Guy L."/>
            <person name="Ettema T.J."/>
        </authorList>
    </citation>
    <scope>NUCLEOTIDE SEQUENCE</scope>
</reference>
<feature type="region of interest" description="Disordered" evidence="1">
    <location>
        <begin position="1"/>
        <end position="56"/>
    </location>
</feature>
<evidence type="ECO:0000313" key="2">
    <source>
        <dbReference type="EMBL" id="KKL77926.1"/>
    </source>
</evidence>
<protein>
    <submittedName>
        <fullName evidence="2">Uncharacterized protein</fullName>
    </submittedName>
</protein>
<dbReference type="EMBL" id="LAZR01023611">
    <property type="protein sequence ID" value="KKL77926.1"/>
    <property type="molecule type" value="Genomic_DNA"/>
</dbReference>
<gene>
    <name evidence="2" type="ORF">LCGC14_2030030</name>
</gene>
<evidence type="ECO:0000256" key="1">
    <source>
        <dbReference type="SAM" id="MobiDB-lite"/>
    </source>
</evidence>
<accession>A0A0F9FHJ2</accession>
<proteinExistence type="predicted"/>
<sequence>MVKRGRKPKTQHNSGLLAMEKTTEETVTPKPEFEEPVNIVTVPEPSTDAPPPENKPVNILTLPEFYRTIANEVQMSSVTKMLNVKKFPEMHEGFQFPNHMPDPDKIRYMENVAHFKLYEVDQ</sequence>
<feature type="compositionally biased region" description="Basic residues" evidence="1">
    <location>
        <begin position="1"/>
        <end position="10"/>
    </location>
</feature>
<name>A0A0F9FHJ2_9ZZZZ</name>